<comment type="caution">
    <text evidence="7">The sequence shown here is derived from an EMBL/GenBank/DDBJ whole genome shotgun (WGS) entry which is preliminary data.</text>
</comment>
<dbReference type="AlphaFoldDB" id="I0Z3S4"/>
<comment type="subcellular location">
    <subcellularLocation>
        <location evidence="1 6">Membrane</location>
        <topology evidence="1 6">Multi-pass membrane protein</topology>
    </subcellularLocation>
</comment>
<dbReference type="PANTHER" id="PTHR12608:SF7">
    <property type="entry name" value="PROTEIN PAM71-HOMOLOG, CHLOROPLASTIC"/>
    <property type="match status" value="1"/>
</dbReference>
<name>I0Z3S4_COCSC</name>
<evidence type="ECO:0000256" key="3">
    <source>
        <dbReference type="ARBA" id="ARBA00022692"/>
    </source>
</evidence>
<dbReference type="eggNOG" id="KOG2881">
    <property type="taxonomic scope" value="Eukaryota"/>
</dbReference>
<comment type="similarity">
    <text evidence="2 6">Belongs to the GDT1 family.</text>
</comment>
<protein>
    <recommendedName>
        <fullName evidence="6">GDT1 family protein</fullName>
    </recommendedName>
</protein>
<feature type="transmembrane region" description="Helical" evidence="6">
    <location>
        <begin position="20"/>
        <end position="42"/>
    </location>
</feature>
<keyword evidence="3 6" id="KW-0812">Transmembrane</keyword>
<dbReference type="RefSeq" id="XP_005649837.1">
    <property type="nucleotide sequence ID" value="XM_005649780.1"/>
</dbReference>
<dbReference type="InterPro" id="IPR001727">
    <property type="entry name" value="GDT1-like"/>
</dbReference>
<dbReference type="Proteomes" id="UP000007264">
    <property type="component" value="Unassembled WGS sequence"/>
</dbReference>
<dbReference type="PROSITE" id="PS01214">
    <property type="entry name" value="UPF0016"/>
    <property type="match status" value="1"/>
</dbReference>
<keyword evidence="4 6" id="KW-1133">Transmembrane helix</keyword>
<reference evidence="7 8" key="1">
    <citation type="journal article" date="2012" name="Genome Biol.">
        <title>The genome of the polar eukaryotic microalga coccomyxa subellipsoidea reveals traits of cold adaptation.</title>
        <authorList>
            <person name="Blanc G."/>
            <person name="Agarkova I."/>
            <person name="Grimwood J."/>
            <person name="Kuo A."/>
            <person name="Brueggeman A."/>
            <person name="Dunigan D."/>
            <person name="Gurnon J."/>
            <person name="Ladunga I."/>
            <person name="Lindquist E."/>
            <person name="Lucas S."/>
            <person name="Pangilinan J."/>
            <person name="Proschold T."/>
            <person name="Salamov A."/>
            <person name="Schmutz J."/>
            <person name="Weeks D."/>
            <person name="Yamada T."/>
            <person name="Claverie J.M."/>
            <person name="Grigoriev I."/>
            <person name="Van Etten J."/>
            <person name="Lomsadze A."/>
            <person name="Borodovsky M."/>
        </authorList>
    </citation>
    <scope>NUCLEOTIDE SEQUENCE [LARGE SCALE GENOMIC DNA]</scope>
    <source>
        <strain evidence="7 8">C-169</strain>
    </source>
</reference>
<dbReference type="GeneID" id="17043295"/>
<accession>I0Z3S4</accession>
<proteinExistence type="inferred from homology"/>
<evidence type="ECO:0000256" key="4">
    <source>
        <dbReference type="ARBA" id="ARBA00022989"/>
    </source>
</evidence>
<dbReference type="EMBL" id="AGSI01000004">
    <property type="protein sequence ID" value="EIE25293.1"/>
    <property type="molecule type" value="Genomic_DNA"/>
</dbReference>
<dbReference type="GO" id="GO:0005794">
    <property type="term" value="C:Golgi apparatus"/>
    <property type="evidence" value="ECO:0007669"/>
    <property type="project" value="TreeGrafter"/>
</dbReference>
<dbReference type="Pfam" id="PF01169">
    <property type="entry name" value="GDT1"/>
    <property type="match status" value="2"/>
</dbReference>
<keyword evidence="5 6" id="KW-0472">Membrane</keyword>
<evidence type="ECO:0000313" key="7">
    <source>
        <dbReference type="EMBL" id="EIE25293.1"/>
    </source>
</evidence>
<sequence length="227" mass="23461">MACVVQDWAANSALGKSGFLAAFTLIFLSEIGDKTFFLAGLLAMKVGRAISFIGSTLALALMTVISVLIGYGFKSVPDALKSSVPVGRYLSVACMVYFGVRTLQEAWQTPDEPDDGGEFASAQLSLDEAEKSGGLKSQTAWQAVLQVGSIIFLAEWGDRSMLATVALGVSHSPLGVGVGAILGHGLATLLAVTGGALASQYVSEKTLGFIGGTLFLVFAVATLLGAF</sequence>
<dbReference type="InterPro" id="IPR049555">
    <property type="entry name" value="GDT1-like_CS"/>
</dbReference>
<dbReference type="GO" id="GO:0032472">
    <property type="term" value="P:Golgi calcium ion transport"/>
    <property type="evidence" value="ECO:0007669"/>
    <property type="project" value="TreeGrafter"/>
</dbReference>
<dbReference type="GO" id="GO:0015085">
    <property type="term" value="F:calcium ion transmembrane transporter activity"/>
    <property type="evidence" value="ECO:0007669"/>
    <property type="project" value="TreeGrafter"/>
</dbReference>
<evidence type="ECO:0000256" key="1">
    <source>
        <dbReference type="ARBA" id="ARBA00004141"/>
    </source>
</evidence>
<dbReference type="OrthoDB" id="442680at2759"/>
<feature type="transmembrane region" description="Helical" evidence="6">
    <location>
        <begin position="174"/>
        <end position="199"/>
    </location>
</feature>
<evidence type="ECO:0000256" key="2">
    <source>
        <dbReference type="ARBA" id="ARBA00009190"/>
    </source>
</evidence>
<evidence type="ECO:0000256" key="5">
    <source>
        <dbReference type="ARBA" id="ARBA00023136"/>
    </source>
</evidence>
<dbReference type="GO" id="GO:0016020">
    <property type="term" value="C:membrane"/>
    <property type="evidence" value="ECO:0007669"/>
    <property type="project" value="UniProtKB-SubCell"/>
</dbReference>
<dbReference type="KEGG" id="csl:COCSUDRAFT_13591"/>
<evidence type="ECO:0000256" key="6">
    <source>
        <dbReference type="RuleBase" id="RU365102"/>
    </source>
</evidence>
<feature type="transmembrane region" description="Helical" evidence="6">
    <location>
        <begin position="49"/>
        <end position="73"/>
    </location>
</feature>
<evidence type="ECO:0000313" key="8">
    <source>
        <dbReference type="Proteomes" id="UP000007264"/>
    </source>
</evidence>
<gene>
    <name evidence="7" type="ORF">COCSUDRAFT_13591</name>
</gene>
<dbReference type="PANTHER" id="PTHR12608">
    <property type="entry name" value="TRANSMEMBRANE PROTEIN HTP-1 RELATED"/>
    <property type="match status" value="1"/>
</dbReference>
<keyword evidence="8" id="KW-1185">Reference proteome</keyword>
<comment type="caution">
    <text evidence="6">Lacks conserved residue(s) required for the propagation of feature annotation.</text>
</comment>
<dbReference type="GO" id="GO:0009507">
    <property type="term" value="C:chloroplast"/>
    <property type="evidence" value="ECO:0007669"/>
    <property type="project" value="TreeGrafter"/>
</dbReference>
<organism evidence="7 8">
    <name type="scientific">Coccomyxa subellipsoidea (strain C-169)</name>
    <name type="common">Green microalga</name>
    <dbReference type="NCBI Taxonomy" id="574566"/>
    <lineage>
        <taxon>Eukaryota</taxon>
        <taxon>Viridiplantae</taxon>
        <taxon>Chlorophyta</taxon>
        <taxon>core chlorophytes</taxon>
        <taxon>Trebouxiophyceae</taxon>
        <taxon>Trebouxiophyceae incertae sedis</taxon>
        <taxon>Coccomyxaceae</taxon>
        <taxon>Coccomyxa</taxon>
        <taxon>Coccomyxa subellipsoidea</taxon>
    </lineage>
</organism>
<dbReference type="GO" id="GO:0032468">
    <property type="term" value="P:Golgi calcium ion homeostasis"/>
    <property type="evidence" value="ECO:0007669"/>
    <property type="project" value="TreeGrafter"/>
</dbReference>
<dbReference type="GO" id="GO:0005384">
    <property type="term" value="F:manganese ion transmembrane transporter activity"/>
    <property type="evidence" value="ECO:0007669"/>
    <property type="project" value="TreeGrafter"/>
</dbReference>
<feature type="transmembrane region" description="Helical" evidence="6">
    <location>
        <begin position="206"/>
        <end position="226"/>
    </location>
</feature>